<sequence>MTTEIKTLKEVRDIARNKLKGICGVYKDCDGDPRRLCQGQSYGRALGIGGIGSGTSFKNNFLALRKYKLKMKLVEEDFTPETSYNFFGKELSMPIMAASVAGVTSFGGDSVISEQEFCRSVVLGCKSAGTMGWRGDTYTYSLENSYGINAIAEADGFGVKIVKPRDQETIIKFFKKAEEVGCVAVGVDVDGACSYAMRTHNKPVFKKSHEDIKELVSSTELPVIIKGIMCPEDALKAAESGAAAIVVSNHGGRVMDHTPGTADVLPEIVNELKDKIKIIVDGGIRTGYDVVKMLALGANSVLIGRDIIRAAVGAGTKGVKIHMDYMQNTFQKAMKMTGCRSIDEVTPEILY</sequence>
<reference evidence="7" key="1">
    <citation type="journal article" date="2015" name="Nature">
        <title>Complex archaea that bridge the gap between prokaryotes and eukaryotes.</title>
        <authorList>
            <person name="Spang A."/>
            <person name="Saw J.H."/>
            <person name="Jorgensen S.L."/>
            <person name="Zaremba-Niedzwiedzka K."/>
            <person name="Martijn J."/>
            <person name="Lind A.E."/>
            <person name="van Eijk R."/>
            <person name="Schleper C."/>
            <person name="Guy L."/>
            <person name="Ettema T.J."/>
        </authorList>
    </citation>
    <scope>NUCLEOTIDE SEQUENCE</scope>
</reference>
<dbReference type="PROSITE" id="PS51349">
    <property type="entry name" value="FMN_HYDROXY_ACID_DH_2"/>
    <property type="match status" value="1"/>
</dbReference>
<evidence type="ECO:0000259" key="6">
    <source>
        <dbReference type="PROSITE" id="PS51349"/>
    </source>
</evidence>
<dbReference type="AlphaFoldDB" id="A0A0F9P6E4"/>
<gene>
    <name evidence="7" type="ORF">LCGC14_0882510</name>
</gene>
<dbReference type="InterPro" id="IPR037396">
    <property type="entry name" value="FMN_HAD"/>
</dbReference>
<dbReference type="InterPro" id="IPR012133">
    <property type="entry name" value="Alpha-hydoxy_acid_DH_FMN"/>
</dbReference>
<evidence type="ECO:0000256" key="2">
    <source>
        <dbReference type="ARBA" id="ARBA00022630"/>
    </source>
</evidence>
<proteinExistence type="inferred from homology"/>
<protein>
    <recommendedName>
        <fullName evidence="6">FMN hydroxy acid dehydrogenase domain-containing protein</fullName>
    </recommendedName>
</protein>
<organism evidence="7">
    <name type="scientific">marine sediment metagenome</name>
    <dbReference type="NCBI Taxonomy" id="412755"/>
    <lineage>
        <taxon>unclassified sequences</taxon>
        <taxon>metagenomes</taxon>
        <taxon>ecological metagenomes</taxon>
    </lineage>
</organism>
<evidence type="ECO:0000256" key="4">
    <source>
        <dbReference type="ARBA" id="ARBA00023002"/>
    </source>
</evidence>
<dbReference type="SUPFAM" id="SSF51395">
    <property type="entry name" value="FMN-linked oxidoreductases"/>
    <property type="match status" value="1"/>
</dbReference>
<dbReference type="EMBL" id="LAZR01002785">
    <property type="protein sequence ID" value="KKN25654.1"/>
    <property type="molecule type" value="Genomic_DNA"/>
</dbReference>
<dbReference type="InterPro" id="IPR013785">
    <property type="entry name" value="Aldolase_TIM"/>
</dbReference>
<dbReference type="PANTHER" id="PTHR10578:SF107">
    <property type="entry name" value="2-HYDROXYACID OXIDASE 1"/>
    <property type="match status" value="1"/>
</dbReference>
<comment type="cofactor">
    <cofactor evidence="1">
        <name>FMN</name>
        <dbReference type="ChEBI" id="CHEBI:58210"/>
    </cofactor>
</comment>
<comment type="similarity">
    <text evidence="5">Belongs to the FMN-dependent alpha-hydroxy acid dehydrogenase family.</text>
</comment>
<evidence type="ECO:0000313" key="7">
    <source>
        <dbReference type="EMBL" id="KKN25654.1"/>
    </source>
</evidence>
<dbReference type="InterPro" id="IPR000262">
    <property type="entry name" value="FMN-dep_DH"/>
</dbReference>
<dbReference type="CDD" id="cd02809">
    <property type="entry name" value="alpha_hydroxyacid_oxid_FMN"/>
    <property type="match status" value="1"/>
</dbReference>
<accession>A0A0F9P6E4</accession>
<name>A0A0F9P6E4_9ZZZZ</name>
<keyword evidence="3" id="KW-0288">FMN</keyword>
<dbReference type="PIRSF" id="PIRSF000138">
    <property type="entry name" value="Al-hdrx_acd_dh"/>
    <property type="match status" value="1"/>
</dbReference>
<keyword evidence="2" id="KW-0285">Flavoprotein</keyword>
<comment type="caution">
    <text evidence="7">The sequence shown here is derived from an EMBL/GenBank/DDBJ whole genome shotgun (WGS) entry which is preliminary data.</text>
</comment>
<keyword evidence="4" id="KW-0560">Oxidoreductase</keyword>
<evidence type="ECO:0000256" key="3">
    <source>
        <dbReference type="ARBA" id="ARBA00022643"/>
    </source>
</evidence>
<evidence type="ECO:0000256" key="1">
    <source>
        <dbReference type="ARBA" id="ARBA00001917"/>
    </source>
</evidence>
<dbReference type="Pfam" id="PF01070">
    <property type="entry name" value="FMN_dh"/>
    <property type="match status" value="2"/>
</dbReference>
<feature type="domain" description="FMN hydroxy acid dehydrogenase" evidence="6">
    <location>
        <begin position="20"/>
        <end position="351"/>
    </location>
</feature>
<dbReference type="PANTHER" id="PTHR10578">
    <property type="entry name" value="S -2-HYDROXY-ACID OXIDASE-RELATED"/>
    <property type="match status" value="1"/>
</dbReference>
<dbReference type="GO" id="GO:0010181">
    <property type="term" value="F:FMN binding"/>
    <property type="evidence" value="ECO:0007669"/>
    <property type="project" value="InterPro"/>
</dbReference>
<dbReference type="GO" id="GO:0016491">
    <property type="term" value="F:oxidoreductase activity"/>
    <property type="evidence" value="ECO:0007669"/>
    <property type="project" value="UniProtKB-KW"/>
</dbReference>
<dbReference type="Gene3D" id="3.20.20.70">
    <property type="entry name" value="Aldolase class I"/>
    <property type="match status" value="1"/>
</dbReference>
<evidence type="ECO:0000256" key="5">
    <source>
        <dbReference type="ARBA" id="ARBA00024042"/>
    </source>
</evidence>